<evidence type="ECO:0000313" key="2">
    <source>
        <dbReference type="Proteomes" id="UP000000763"/>
    </source>
</evidence>
<feature type="non-terminal residue" evidence="1">
    <location>
        <position position="1"/>
    </location>
</feature>
<dbReference type="Proteomes" id="UP000000763">
    <property type="component" value="Chromosome 5"/>
</dbReference>
<accession>Q0DJ84</accession>
<dbReference type="EMBL" id="AP008211">
    <property type="protein sequence ID" value="BAF17089.1"/>
    <property type="molecule type" value="Genomic_DNA"/>
</dbReference>
<gene>
    <name evidence="1" type="ordered locus">Os05g0316400</name>
</gene>
<proteinExistence type="predicted"/>
<reference evidence="2" key="2">
    <citation type="journal article" date="2008" name="Nucleic Acids Res.">
        <title>The rice annotation project database (RAP-DB): 2008 update.</title>
        <authorList>
            <consortium name="The rice annotation project (RAP)"/>
        </authorList>
    </citation>
    <scope>GENOME REANNOTATION</scope>
    <source>
        <strain evidence="2">cv. Nipponbare</strain>
    </source>
</reference>
<dbReference type="KEGG" id="dosa:Os05g0316400"/>
<name>Q0DJ84_ORYSJ</name>
<organism evidence="1 2">
    <name type="scientific">Oryza sativa subsp. japonica</name>
    <name type="common">Rice</name>
    <dbReference type="NCBI Taxonomy" id="39947"/>
    <lineage>
        <taxon>Eukaryota</taxon>
        <taxon>Viridiplantae</taxon>
        <taxon>Streptophyta</taxon>
        <taxon>Embryophyta</taxon>
        <taxon>Tracheophyta</taxon>
        <taxon>Spermatophyta</taxon>
        <taxon>Magnoliopsida</taxon>
        <taxon>Liliopsida</taxon>
        <taxon>Poales</taxon>
        <taxon>Poaceae</taxon>
        <taxon>BOP clade</taxon>
        <taxon>Oryzoideae</taxon>
        <taxon>Oryzeae</taxon>
        <taxon>Oryzinae</taxon>
        <taxon>Oryza</taxon>
        <taxon>Oryza sativa</taxon>
    </lineage>
</organism>
<evidence type="ECO:0000313" key="1">
    <source>
        <dbReference type="EMBL" id="BAF17089.1"/>
    </source>
</evidence>
<dbReference type="AlphaFoldDB" id="Q0DJ84"/>
<reference evidence="1 2" key="1">
    <citation type="journal article" date="2005" name="Nature">
        <title>The map-based sequence of the rice genome.</title>
        <authorList>
            <consortium name="International rice genome sequencing project (IRGSP)"/>
            <person name="Matsumoto T."/>
            <person name="Wu J."/>
            <person name="Kanamori H."/>
            <person name="Katayose Y."/>
            <person name="Fujisawa M."/>
            <person name="Namiki N."/>
            <person name="Mizuno H."/>
            <person name="Yamamoto K."/>
            <person name="Antonio B.A."/>
            <person name="Baba T."/>
            <person name="Sakata K."/>
            <person name="Nagamura Y."/>
            <person name="Aoki H."/>
            <person name="Arikawa K."/>
            <person name="Arita K."/>
            <person name="Bito T."/>
            <person name="Chiden Y."/>
            <person name="Fujitsuka N."/>
            <person name="Fukunaka R."/>
            <person name="Hamada M."/>
            <person name="Harada C."/>
            <person name="Hayashi A."/>
            <person name="Hijishita S."/>
            <person name="Honda M."/>
            <person name="Hosokawa S."/>
            <person name="Ichikawa Y."/>
            <person name="Idonuma A."/>
            <person name="Iijima M."/>
            <person name="Ikeda M."/>
            <person name="Ikeno M."/>
            <person name="Ito K."/>
            <person name="Ito S."/>
            <person name="Ito T."/>
            <person name="Ito Y."/>
            <person name="Ito Y."/>
            <person name="Iwabuchi A."/>
            <person name="Kamiya K."/>
            <person name="Karasawa W."/>
            <person name="Kurita K."/>
            <person name="Katagiri S."/>
            <person name="Kikuta A."/>
            <person name="Kobayashi H."/>
            <person name="Kobayashi N."/>
            <person name="Machita K."/>
            <person name="Maehara T."/>
            <person name="Masukawa M."/>
            <person name="Mizubayashi T."/>
            <person name="Mukai Y."/>
            <person name="Nagasaki H."/>
            <person name="Nagata Y."/>
            <person name="Naito S."/>
            <person name="Nakashima M."/>
            <person name="Nakama Y."/>
            <person name="Nakamichi Y."/>
            <person name="Nakamura M."/>
            <person name="Meguro A."/>
            <person name="Negishi M."/>
            <person name="Ohta I."/>
            <person name="Ohta T."/>
            <person name="Okamoto M."/>
            <person name="Ono N."/>
            <person name="Saji S."/>
            <person name="Sakaguchi M."/>
            <person name="Sakai K."/>
            <person name="Shibata M."/>
            <person name="Shimokawa T."/>
            <person name="Song J."/>
            <person name="Takazaki Y."/>
            <person name="Terasawa K."/>
            <person name="Tsugane M."/>
            <person name="Tsuji K."/>
            <person name="Ueda S."/>
            <person name="Waki K."/>
            <person name="Yamagata H."/>
            <person name="Yamamoto M."/>
            <person name="Yamamoto S."/>
            <person name="Yamane H."/>
            <person name="Yoshiki S."/>
            <person name="Yoshihara R."/>
            <person name="Yukawa K."/>
            <person name="Zhong H."/>
            <person name="Yano M."/>
            <person name="Yuan Q."/>
            <person name="Ouyang S."/>
            <person name="Liu J."/>
            <person name="Jones K.M."/>
            <person name="Gansberger K."/>
            <person name="Moffat K."/>
            <person name="Hill J."/>
            <person name="Bera J."/>
            <person name="Fadrosh D."/>
            <person name="Jin S."/>
            <person name="Johri S."/>
            <person name="Kim M."/>
            <person name="Overton L."/>
            <person name="Reardon M."/>
            <person name="Tsitrin T."/>
            <person name="Vuong H."/>
            <person name="Weaver B."/>
            <person name="Ciecko A."/>
            <person name="Tallon L."/>
            <person name="Jackson J."/>
            <person name="Pai G."/>
            <person name="Aken S.V."/>
            <person name="Utterback T."/>
            <person name="Reidmuller S."/>
            <person name="Feldblyum T."/>
            <person name="Hsiao J."/>
            <person name="Zismann V."/>
            <person name="Iobst S."/>
            <person name="de Vazeille A.R."/>
            <person name="Buell C.R."/>
            <person name="Ying K."/>
            <person name="Li Y."/>
            <person name="Lu T."/>
            <person name="Huang Y."/>
            <person name="Zhao Q."/>
            <person name="Feng Q."/>
            <person name="Zhang L."/>
            <person name="Zhu J."/>
            <person name="Weng Q."/>
            <person name="Mu J."/>
            <person name="Lu Y."/>
            <person name="Fan D."/>
            <person name="Liu Y."/>
            <person name="Guan J."/>
            <person name="Zhang Y."/>
            <person name="Yu S."/>
            <person name="Liu X."/>
            <person name="Zhang Y."/>
            <person name="Hong G."/>
            <person name="Han B."/>
            <person name="Choisne N."/>
            <person name="Demange N."/>
            <person name="Orjeda G."/>
            <person name="Samain S."/>
            <person name="Cattolico L."/>
            <person name="Pelletier E."/>
            <person name="Couloux A."/>
            <person name="Segurens B."/>
            <person name="Wincker P."/>
            <person name="D'Hont A."/>
            <person name="Scarpelli C."/>
            <person name="Weissenbach J."/>
            <person name="Salanoubat M."/>
            <person name="Quetier F."/>
            <person name="Yu Y."/>
            <person name="Kim H.R."/>
            <person name="Rambo T."/>
            <person name="Currie J."/>
            <person name="Collura K."/>
            <person name="Luo M."/>
            <person name="Yang T."/>
            <person name="Ammiraju J.S.S."/>
            <person name="Engler F."/>
            <person name="Soderlund C."/>
            <person name="Wing R.A."/>
            <person name="Palmer L.E."/>
            <person name="de la Bastide M."/>
            <person name="Spiegel L."/>
            <person name="Nascimento L."/>
            <person name="Zutavern T."/>
            <person name="O'Shaughnessy A."/>
            <person name="Dike S."/>
            <person name="Dedhia N."/>
            <person name="Preston R."/>
            <person name="Balija V."/>
            <person name="McCombie W.R."/>
            <person name="Chow T."/>
            <person name="Chen H."/>
            <person name="Chung M."/>
            <person name="Chen C."/>
            <person name="Shaw J."/>
            <person name="Wu H."/>
            <person name="Hsiao K."/>
            <person name="Chao Y."/>
            <person name="Chu M."/>
            <person name="Cheng C."/>
            <person name="Hour A."/>
            <person name="Lee P."/>
            <person name="Lin S."/>
            <person name="Lin Y."/>
            <person name="Liou J."/>
            <person name="Liu S."/>
            <person name="Hsing Y."/>
            <person name="Raghuvanshi S."/>
            <person name="Mohanty A."/>
            <person name="Bharti A.K."/>
            <person name="Gaur A."/>
            <person name="Gupta V."/>
            <person name="Kumar D."/>
            <person name="Ravi V."/>
            <person name="Vij S."/>
            <person name="Kapur A."/>
            <person name="Khurana P."/>
            <person name="Khurana P."/>
            <person name="Khurana J.P."/>
            <person name="Tyagi A.K."/>
            <person name="Gaikwad K."/>
            <person name="Singh A."/>
            <person name="Dalal V."/>
            <person name="Srivastava S."/>
            <person name="Dixit A."/>
            <person name="Pal A.K."/>
            <person name="Ghazi I.A."/>
            <person name="Yadav M."/>
            <person name="Pandit A."/>
            <person name="Bhargava A."/>
            <person name="Sureshbabu K."/>
            <person name="Batra K."/>
            <person name="Sharma T.R."/>
            <person name="Mohapatra T."/>
            <person name="Singh N.K."/>
            <person name="Messing J."/>
            <person name="Nelson A.B."/>
            <person name="Fuks G."/>
            <person name="Kavchok S."/>
            <person name="Keizer G."/>
            <person name="Linton E."/>
            <person name="Llaca V."/>
            <person name="Song R."/>
            <person name="Tanyolac B."/>
            <person name="Young S."/>
            <person name="Ho-Il K."/>
            <person name="Hahn J.H."/>
            <person name="Sangsakoo G."/>
            <person name="Vanavichit A."/>
            <person name="de Mattos Luiz.A.T."/>
            <person name="Zimmer P.D."/>
            <person name="Malone G."/>
            <person name="Dellagostin O."/>
            <person name="de Oliveira A.C."/>
            <person name="Bevan M."/>
            <person name="Bancroft I."/>
            <person name="Minx P."/>
            <person name="Cordum H."/>
            <person name="Wilson R."/>
            <person name="Cheng Z."/>
            <person name="Jin W."/>
            <person name="Jiang J."/>
            <person name="Leong S.A."/>
            <person name="Iwama H."/>
            <person name="Gojobori T."/>
            <person name="Itoh T."/>
            <person name="Niimura Y."/>
            <person name="Fujii Y."/>
            <person name="Habara T."/>
            <person name="Sakai H."/>
            <person name="Sato Y."/>
            <person name="Wilson G."/>
            <person name="Kumar K."/>
            <person name="McCouch S."/>
            <person name="Juretic N."/>
            <person name="Hoen D."/>
            <person name="Wright S."/>
            <person name="Bruskiewich R."/>
            <person name="Bureau T."/>
            <person name="Miyao A."/>
            <person name="Hirochika H."/>
            <person name="Nishikawa T."/>
            <person name="Kadowaki K."/>
            <person name="Sugiura M."/>
            <person name="Burr B."/>
            <person name="Sasaki T."/>
        </authorList>
    </citation>
    <scope>NUCLEOTIDE SEQUENCE [LARGE SCALE GENOMIC DNA]</scope>
    <source>
        <strain evidence="2">cv. Nipponbare</strain>
    </source>
</reference>
<protein>
    <submittedName>
        <fullName evidence="1">Os05g0316400 protein</fullName>
    </submittedName>
</protein>
<sequence length="114" mass="11776">RGQAAPAGAPLAVAGVRGLVDADDPRGVEPTDVLLAVLIDDTDADDNVRRPENTVPGAWATVESCDVAELLLDSLDAGGPFSRRVNGSCFAIARGRNGGSNNNLQLQEVKILIG</sequence>